<protein>
    <submittedName>
        <fullName evidence="2">Uncharacterized protein</fullName>
    </submittedName>
</protein>
<evidence type="ECO:0000256" key="1">
    <source>
        <dbReference type="SAM" id="Phobius"/>
    </source>
</evidence>
<comment type="caution">
    <text evidence="2">The sequence shown here is derived from an EMBL/GenBank/DDBJ whole genome shotgun (WGS) entry which is preliminary data.</text>
</comment>
<gene>
    <name evidence="2" type="ORF">RHGRI_028988</name>
</gene>
<evidence type="ECO:0000313" key="2">
    <source>
        <dbReference type="EMBL" id="KAG5528243.1"/>
    </source>
</evidence>
<keyword evidence="3" id="KW-1185">Reference proteome</keyword>
<dbReference type="Proteomes" id="UP000823749">
    <property type="component" value="Chromosome 10"/>
</dbReference>
<accession>A0AAV6IIM9</accession>
<keyword evidence="1" id="KW-1133">Transmembrane helix</keyword>
<feature type="transmembrane region" description="Helical" evidence="1">
    <location>
        <begin position="140"/>
        <end position="163"/>
    </location>
</feature>
<proteinExistence type="predicted"/>
<sequence>MVVHVPFVLWVCVKNEFLISSRAALYCLETAGGEKVICGLAIRGERNRMTYKPSDYFIEEYCEIFPLGVVAEWNFSCQLGVWLDSIVYHSFVRYNQEVNGASTWIVLRHGFKAWPVGVNHELAKAGILFVDKEGMGWLRYINCMSLLTISTAFFVLLLSNVVVTS</sequence>
<name>A0AAV6IIM9_9ERIC</name>
<dbReference type="AlphaFoldDB" id="A0AAV6IIM9"/>
<keyword evidence="1" id="KW-0472">Membrane</keyword>
<organism evidence="2 3">
    <name type="scientific">Rhododendron griersonianum</name>
    <dbReference type="NCBI Taxonomy" id="479676"/>
    <lineage>
        <taxon>Eukaryota</taxon>
        <taxon>Viridiplantae</taxon>
        <taxon>Streptophyta</taxon>
        <taxon>Embryophyta</taxon>
        <taxon>Tracheophyta</taxon>
        <taxon>Spermatophyta</taxon>
        <taxon>Magnoliopsida</taxon>
        <taxon>eudicotyledons</taxon>
        <taxon>Gunneridae</taxon>
        <taxon>Pentapetalae</taxon>
        <taxon>asterids</taxon>
        <taxon>Ericales</taxon>
        <taxon>Ericaceae</taxon>
        <taxon>Ericoideae</taxon>
        <taxon>Rhodoreae</taxon>
        <taxon>Rhododendron</taxon>
    </lineage>
</organism>
<dbReference type="EMBL" id="JACTNZ010000010">
    <property type="protein sequence ID" value="KAG5528243.1"/>
    <property type="molecule type" value="Genomic_DNA"/>
</dbReference>
<keyword evidence="1" id="KW-0812">Transmembrane</keyword>
<reference evidence="2" key="1">
    <citation type="submission" date="2020-08" db="EMBL/GenBank/DDBJ databases">
        <title>Plant Genome Project.</title>
        <authorList>
            <person name="Zhang R.-G."/>
        </authorList>
    </citation>
    <scope>NUCLEOTIDE SEQUENCE</scope>
    <source>
        <strain evidence="2">WSP0</strain>
        <tissue evidence="2">Leaf</tissue>
    </source>
</reference>
<evidence type="ECO:0000313" key="3">
    <source>
        <dbReference type="Proteomes" id="UP000823749"/>
    </source>
</evidence>